<evidence type="ECO:0000256" key="1">
    <source>
        <dbReference type="SAM" id="MobiDB-lite"/>
    </source>
</evidence>
<dbReference type="OrthoDB" id="6448331at2759"/>
<sequence length="190" mass="21699">MSGVERKRNILNVKQKLEILQKLDNGESASTDAEDELNEGNTISHSAALQSVETLLDYMGKEDLITALVFLVALVHYASAEGYDKSKPAANQPSYQAVYQPYNYRPYGVSGQDSYRSRQGRYPSTSYDQGGQHLYLSGGIYRPYDYSDTYGQDYPSNYYKPYNYDSSYYYDDSATRHVKYPYKQYGVPAY</sequence>
<protein>
    <submittedName>
        <fullName evidence="2">Uncharacterized protein</fullName>
    </submittedName>
</protein>
<feature type="region of interest" description="Disordered" evidence="1">
    <location>
        <begin position="110"/>
        <end position="129"/>
    </location>
</feature>
<proteinExistence type="predicted"/>
<keyword evidence="3" id="KW-1185">Reference proteome</keyword>
<name>A0A4Y2THC5_ARAVE</name>
<accession>A0A4Y2THC5</accession>
<organism evidence="2 3">
    <name type="scientific">Araneus ventricosus</name>
    <name type="common">Orbweaver spider</name>
    <name type="synonym">Epeira ventricosa</name>
    <dbReference type="NCBI Taxonomy" id="182803"/>
    <lineage>
        <taxon>Eukaryota</taxon>
        <taxon>Metazoa</taxon>
        <taxon>Ecdysozoa</taxon>
        <taxon>Arthropoda</taxon>
        <taxon>Chelicerata</taxon>
        <taxon>Arachnida</taxon>
        <taxon>Araneae</taxon>
        <taxon>Araneomorphae</taxon>
        <taxon>Entelegynae</taxon>
        <taxon>Araneoidea</taxon>
        <taxon>Araneidae</taxon>
        <taxon>Araneus</taxon>
    </lineage>
</organism>
<dbReference type="EMBL" id="BGPR01028663">
    <property type="protein sequence ID" value="GBN99957.1"/>
    <property type="molecule type" value="Genomic_DNA"/>
</dbReference>
<reference evidence="2 3" key="1">
    <citation type="journal article" date="2019" name="Sci. Rep.">
        <title>Orb-weaving spider Araneus ventricosus genome elucidates the spidroin gene catalogue.</title>
        <authorList>
            <person name="Kono N."/>
            <person name="Nakamura H."/>
            <person name="Ohtoshi R."/>
            <person name="Moran D.A.P."/>
            <person name="Shinohara A."/>
            <person name="Yoshida Y."/>
            <person name="Fujiwara M."/>
            <person name="Mori M."/>
            <person name="Tomita M."/>
            <person name="Arakawa K."/>
        </authorList>
    </citation>
    <scope>NUCLEOTIDE SEQUENCE [LARGE SCALE GENOMIC DNA]</scope>
</reference>
<comment type="caution">
    <text evidence="2">The sequence shown here is derived from an EMBL/GenBank/DDBJ whole genome shotgun (WGS) entry which is preliminary data.</text>
</comment>
<evidence type="ECO:0000313" key="3">
    <source>
        <dbReference type="Proteomes" id="UP000499080"/>
    </source>
</evidence>
<dbReference type="AlphaFoldDB" id="A0A4Y2THC5"/>
<evidence type="ECO:0000313" key="2">
    <source>
        <dbReference type="EMBL" id="GBN99957.1"/>
    </source>
</evidence>
<dbReference type="Proteomes" id="UP000499080">
    <property type="component" value="Unassembled WGS sequence"/>
</dbReference>
<gene>
    <name evidence="2" type="ORF">AVEN_157627_1</name>
</gene>